<proteinExistence type="predicted"/>
<keyword evidence="1" id="KW-0479">Metal-binding</keyword>
<accession>A0AAD5DVA3</accession>
<reference evidence="4" key="1">
    <citation type="submission" date="2020-11" db="EMBL/GenBank/DDBJ databases">
        <title>Chlorella ohadii genome sequencing and assembly.</title>
        <authorList>
            <person name="Murik O."/>
            <person name="Treves H."/>
            <person name="Kedem I."/>
            <person name="Shotland Y."/>
            <person name="Kaplan A."/>
        </authorList>
    </citation>
    <scope>NUCLEOTIDE SEQUENCE</scope>
    <source>
        <strain evidence="4">1</strain>
    </source>
</reference>
<protein>
    <recommendedName>
        <fullName evidence="3">SWIM-type domain-containing protein</fullName>
    </recommendedName>
</protein>
<evidence type="ECO:0000256" key="2">
    <source>
        <dbReference type="SAM" id="MobiDB-lite"/>
    </source>
</evidence>
<dbReference type="InterPro" id="IPR007527">
    <property type="entry name" value="Znf_SWIM"/>
</dbReference>
<comment type="caution">
    <text evidence="4">The sequence shown here is derived from an EMBL/GenBank/DDBJ whole genome shotgun (WGS) entry which is preliminary data.</text>
</comment>
<evidence type="ECO:0000313" key="5">
    <source>
        <dbReference type="Proteomes" id="UP001205105"/>
    </source>
</evidence>
<gene>
    <name evidence="4" type="ORF">COHA_002115</name>
</gene>
<feature type="compositionally biased region" description="Basic and acidic residues" evidence="2">
    <location>
        <begin position="134"/>
        <end position="153"/>
    </location>
</feature>
<feature type="region of interest" description="Disordered" evidence="2">
    <location>
        <begin position="126"/>
        <end position="153"/>
    </location>
</feature>
<organism evidence="4 5">
    <name type="scientific">Chlorella ohadii</name>
    <dbReference type="NCBI Taxonomy" id="2649997"/>
    <lineage>
        <taxon>Eukaryota</taxon>
        <taxon>Viridiplantae</taxon>
        <taxon>Chlorophyta</taxon>
        <taxon>core chlorophytes</taxon>
        <taxon>Trebouxiophyceae</taxon>
        <taxon>Chlorellales</taxon>
        <taxon>Chlorellaceae</taxon>
        <taxon>Chlorella clade</taxon>
        <taxon>Chlorella</taxon>
    </lineage>
</organism>
<sequence>MAKKGRKRAADAGAPPEAAAGPSQRAEEMTELEYERAAIIARNRERLLALGIPSLVKELQAQAGAAAAAAKPKKKAKVKVKQEEGLPRGRQAAAAEERFERELGQMVVDETCPRCGKAVSRGHRTHLMGCGGERPPRQPRPSDREELAELTEEERRDAFKRTLARMKKLNLDGLTELNSEVANQTQPSPALSMLFCPCPCCYSFAVLGSTGNHYSVKLADDKHTCTCLDYRFRRHHCKHICLVLSNLGILEAPAGWRTAVNSRMDELVAQARQRQEREAAAEAPLRSQAETVGLKFI</sequence>
<dbReference type="EMBL" id="JADXDR010000032">
    <property type="protein sequence ID" value="KAI7844317.1"/>
    <property type="molecule type" value="Genomic_DNA"/>
</dbReference>
<feature type="compositionally biased region" description="Low complexity" evidence="2">
    <location>
        <begin position="11"/>
        <end position="22"/>
    </location>
</feature>
<dbReference type="PROSITE" id="PS50966">
    <property type="entry name" value="ZF_SWIM"/>
    <property type="match status" value="1"/>
</dbReference>
<keyword evidence="1" id="KW-0863">Zinc-finger</keyword>
<evidence type="ECO:0000256" key="1">
    <source>
        <dbReference type="PROSITE-ProRule" id="PRU00325"/>
    </source>
</evidence>
<dbReference type="GO" id="GO:0008270">
    <property type="term" value="F:zinc ion binding"/>
    <property type="evidence" value="ECO:0007669"/>
    <property type="project" value="UniProtKB-KW"/>
</dbReference>
<keyword evidence="1" id="KW-0862">Zinc</keyword>
<evidence type="ECO:0000313" key="4">
    <source>
        <dbReference type="EMBL" id="KAI7844317.1"/>
    </source>
</evidence>
<evidence type="ECO:0000259" key="3">
    <source>
        <dbReference type="PROSITE" id="PS50966"/>
    </source>
</evidence>
<dbReference type="AlphaFoldDB" id="A0AAD5DVA3"/>
<keyword evidence="5" id="KW-1185">Reference proteome</keyword>
<feature type="domain" description="SWIM-type" evidence="3">
    <location>
        <begin position="214"/>
        <end position="248"/>
    </location>
</feature>
<dbReference type="Pfam" id="PF04434">
    <property type="entry name" value="SWIM"/>
    <property type="match status" value="1"/>
</dbReference>
<dbReference type="Proteomes" id="UP001205105">
    <property type="component" value="Unassembled WGS sequence"/>
</dbReference>
<name>A0AAD5DVA3_9CHLO</name>
<feature type="region of interest" description="Disordered" evidence="2">
    <location>
        <begin position="1"/>
        <end position="29"/>
    </location>
</feature>